<keyword evidence="2" id="KW-1185">Reference proteome</keyword>
<evidence type="ECO:0000313" key="1">
    <source>
        <dbReference type="EMBL" id="GGI57872.1"/>
    </source>
</evidence>
<evidence type="ECO:0000313" key="2">
    <source>
        <dbReference type="Proteomes" id="UP000624701"/>
    </source>
</evidence>
<protein>
    <recommendedName>
        <fullName evidence="3">CarboxypepD_reg-like domain-containing protein</fullName>
    </recommendedName>
</protein>
<dbReference type="Gene3D" id="2.60.40.1120">
    <property type="entry name" value="Carboxypeptidase-like, regulatory domain"/>
    <property type="match status" value="1"/>
</dbReference>
<dbReference type="SUPFAM" id="SSF49464">
    <property type="entry name" value="Carboxypeptidase regulatory domain-like"/>
    <property type="match status" value="1"/>
</dbReference>
<proteinExistence type="predicted"/>
<dbReference type="Pfam" id="PF13715">
    <property type="entry name" value="CarbopepD_reg_2"/>
    <property type="match status" value="1"/>
</dbReference>
<dbReference type="RefSeq" id="WP_188374796.1">
    <property type="nucleotide sequence ID" value="NZ_BMDQ01000003.1"/>
</dbReference>
<name>A0ABQ2BZG3_9FLAO</name>
<evidence type="ECO:0008006" key="3">
    <source>
        <dbReference type="Google" id="ProtNLM"/>
    </source>
</evidence>
<comment type="caution">
    <text evidence="1">The sequence shown here is derived from an EMBL/GenBank/DDBJ whole genome shotgun (WGS) entry which is preliminary data.</text>
</comment>
<accession>A0ABQ2BZG3</accession>
<sequence>MRKSITVSIPEPCHEDWNKMTPRDKGRHCSKCSKTVIDFTNQSDEQIVKTFEAKGNLCGRFKNQQLNREIVSTRKDKNNYRNWIASGLFAFLSVGIQKSIAQTEPVKTTYNDTLKVPTVKGKIAHSILNEKVISGTIVSASDNLPLPGANVIVKGTSRGIQTDFDGNFSIKAKINEILIFSYIGFETKEIKITKTTNHKLSLVEMDEDIVGEIVVVGGAFGYNSEYVEPYLTTEEKKERIEKRKKRNAKWKQQNKQKRLKWKAERLTKKLKRKLKRKSKKQS</sequence>
<dbReference type="EMBL" id="BMDQ01000003">
    <property type="protein sequence ID" value="GGI57872.1"/>
    <property type="molecule type" value="Genomic_DNA"/>
</dbReference>
<dbReference type="Proteomes" id="UP000624701">
    <property type="component" value="Unassembled WGS sequence"/>
</dbReference>
<dbReference type="InterPro" id="IPR008969">
    <property type="entry name" value="CarboxyPept-like_regulatory"/>
</dbReference>
<reference evidence="2" key="1">
    <citation type="journal article" date="2019" name="Int. J. Syst. Evol. Microbiol.">
        <title>The Global Catalogue of Microorganisms (GCM) 10K type strain sequencing project: providing services to taxonomists for standard genome sequencing and annotation.</title>
        <authorList>
            <consortium name="The Broad Institute Genomics Platform"/>
            <consortium name="The Broad Institute Genome Sequencing Center for Infectious Disease"/>
            <person name="Wu L."/>
            <person name="Ma J."/>
        </authorList>
    </citation>
    <scope>NUCLEOTIDE SEQUENCE [LARGE SCALE GENOMIC DNA]</scope>
    <source>
        <strain evidence="2">CCM 8681</strain>
    </source>
</reference>
<gene>
    <name evidence="1" type="ORF">GCM10011444_21810</name>
</gene>
<organism evidence="1 2">
    <name type="scientific">Winogradskyella haliclonae</name>
    <dbReference type="NCBI Taxonomy" id="2048558"/>
    <lineage>
        <taxon>Bacteria</taxon>
        <taxon>Pseudomonadati</taxon>
        <taxon>Bacteroidota</taxon>
        <taxon>Flavobacteriia</taxon>
        <taxon>Flavobacteriales</taxon>
        <taxon>Flavobacteriaceae</taxon>
        <taxon>Winogradskyella</taxon>
    </lineage>
</organism>